<dbReference type="PANTHER" id="PTHR33184">
    <property type="entry name" value="PROTEIN TAPETUM DETERMINANT 1-LIKE-RELATED"/>
    <property type="match status" value="1"/>
</dbReference>
<evidence type="ECO:0000313" key="3">
    <source>
        <dbReference type="EMBL" id="KAK1686759.1"/>
    </source>
</evidence>
<name>A0AAD8TS36_LOLMU</name>
<dbReference type="Proteomes" id="UP001231189">
    <property type="component" value="Unassembled WGS sequence"/>
</dbReference>
<evidence type="ECO:0000256" key="2">
    <source>
        <dbReference type="SAM" id="SignalP"/>
    </source>
</evidence>
<dbReference type="Pfam" id="PF24068">
    <property type="entry name" value="TPD1_C"/>
    <property type="match status" value="1"/>
</dbReference>
<dbReference type="PANTHER" id="PTHR33184:SF62">
    <property type="match status" value="1"/>
</dbReference>
<dbReference type="InterPro" id="IPR040361">
    <property type="entry name" value="TPD1"/>
</dbReference>
<feature type="chain" id="PRO_5042227097" evidence="2">
    <location>
        <begin position="24"/>
        <end position="132"/>
    </location>
</feature>
<dbReference type="EMBL" id="JAUUTY010000002">
    <property type="protein sequence ID" value="KAK1686759.1"/>
    <property type="molecule type" value="Genomic_DNA"/>
</dbReference>
<gene>
    <name evidence="3" type="ORF">QYE76_047607</name>
</gene>
<sequence length="132" mass="14318">MTTTPTAVLIFMMLTALVASTSAAGGGVLCDVEKDLVIWQSLGEPQRDESAMYKVDVTNQCAGDGPCAISKILLRCGNFRSLVPVDSRLLRVVRPGVCLLNGGHTVRQNSNFSFVYASYVRQNLYVLSARCQ</sequence>
<organism evidence="3 4">
    <name type="scientific">Lolium multiflorum</name>
    <name type="common">Italian ryegrass</name>
    <name type="synonym">Lolium perenne subsp. multiflorum</name>
    <dbReference type="NCBI Taxonomy" id="4521"/>
    <lineage>
        <taxon>Eukaryota</taxon>
        <taxon>Viridiplantae</taxon>
        <taxon>Streptophyta</taxon>
        <taxon>Embryophyta</taxon>
        <taxon>Tracheophyta</taxon>
        <taxon>Spermatophyta</taxon>
        <taxon>Magnoliopsida</taxon>
        <taxon>Liliopsida</taxon>
        <taxon>Poales</taxon>
        <taxon>Poaceae</taxon>
        <taxon>BOP clade</taxon>
        <taxon>Pooideae</taxon>
        <taxon>Poodae</taxon>
        <taxon>Poeae</taxon>
        <taxon>Poeae Chloroplast Group 2 (Poeae type)</taxon>
        <taxon>Loliodinae</taxon>
        <taxon>Loliinae</taxon>
        <taxon>Lolium</taxon>
    </lineage>
</organism>
<protein>
    <submittedName>
        <fullName evidence="3">Uncharacterized protein</fullName>
    </submittedName>
</protein>
<feature type="signal peptide" evidence="2">
    <location>
        <begin position="1"/>
        <end position="23"/>
    </location>
</feature>
<proteinExistence type="predicted"/>
<reference evidence="3" key="1">
    <citation type="submission" date="2023-07" db="EMBL/GenBank/DDBJ databases">
        <title>A chromosome-level genome assembly of Lolium multiflorum.</title>
        <authorList>
            <person name="Chen Y."/>
            <person name="Copetti D."/>
            <person name="Kolliker R."/>
            <person name="Studer B."/>
        </authorList>
    </citation>
    <scope>NUCLEOTIDE SEQUENCE</scope>
    <source>
        <strain evidence="3">02402/16</strain>
        <tissue evidence="3">Leaf</tissue>
    </source>
</reference>
<evidence type="ECO:0000313" key="4">
    <source>
        <dbReference type="Proteomes" id="UP001231189"/>
    </source>
</evidence>
<dbReference type="GO" id="GO:0001709">
    <property type="term" value="P:cell fate determination"/>
    <property type="evidence" value="ECO:0007669"/>
    <property type="project" value="TreeGrafter"/>
</dbReference>
<dbReference type="AlphaFoldDB" id="A0AAD8TS36"/>
<evidence type="ECO:0000256" key="1">
    <source>
        <dbReference type="ARBA" id="ARBA00022729"/>
    </source>
</evidence>
<keyword evidence="1 2" id="KW-0732">Signal</keyword>
<comment type="caution">
    <text evidence="3">The sequence shown here is derived from an EMBL/GenBank/DDBJ whole genome shotgun (WGS) entry which is preliminary data.</text>
</comment>
<keyword evidence="4" id="KW-1185">Reference proteome</keyword>
<accession>A0AAD8TS36</accession>